<feature type="signal peptide" evidence="1">
    <location>
        <begin position="1"/>
        <end position="18"/>
    </location>
</feature>
<evidence type="ECO:0000313" key="3">
    <source>
        <dbReference type="Proteomes" id="UP001597601"/>
    </source>
</evidence>
<proteinExistence type="predicted"/>
<evidence type="ECO:0000313" key="2">
    <source>
        <dbReference type="EMBL" id="MFD2863939.1"/>
    </source>
</evidence>
<reference evidence="3" key="1">
    <citation type="journal article" date="2019" name="Int. J. Syst. Evol. Microbiol.">
        <title>The Global Catalogue of Microorganisms (GCM) 10K type strain sequencing project: providing services to taxonomists for standard genome sequencing and annotation.</title>
        <authorList>
            <consortium name="The Broad Institute Genomics Platform"/>
            <consortium name="The Broad Institute Genome Sequencing Center for Infectious Disease"/>
            <person name="Wu L."/>
            <person name="Ma J."/>
        </authorList>
    </citation>
    <scope>NUCLEOTIDE SEQUENCE [LARGE SCALE GENOMIC DNA]</scope>
    <source>
        <strain evidence="3">KCTC 52232</strain>
    </source>
</reference>
<dbReference type="Proteomes" id="UP001597601">
    <property type="component" value="Unassembled WGS sequence"/>
</dbReference>
<protein>
    <recommendedName>
        <fullName evidence="4">Carboxypeptidase-like protein</fullName>
    </recommendedName>
</protein>
<evidence type="ECO:0008006" key="4">
    <source>
        <dbReference type="Google" id="ProtNLM"/>
    </source>
</evidence>
<keyword evidence="1" id="KW-0732">Signal</keyword>
<sequence>MKKLLTFVFGLIACAVQAQVKNNTFHVVDKQTNKPVASATIAILRASLSITTEKDGIFSIPGDLSIMKDTVVISAQRYIAFKLPLANLGNLDTIKMQQQPIIIADASLTISTDTLLNNYNRFDVGNYVGLHMGKGEFNYLQIAQKFDAKRAGTLLKKIDIERLAFHFDKFKPLPDKGTSILNGQYEYTELEHTKFRLRVYDVSPLTGGPGKDLCDKIIEVKSREDNLLSINLKSYNIVIPNKTFFVAVEWMRDYMNMGYVHVGNNYGTKKAYPNYRPAVGLSPTKGAALNIWALNLNQQWSLYIYHSPDFTDLAMKATVGY</sequence>
<accession>A0ABW5XNH2</accession>
<comment type="caution">
    <text evidence="2">The sequence shown here is derived from an EMBL/GenBank/DDBJ whole genome shotgun (WGS) entry which is preliminary data.</text>
</comment>
<dbReference type="InterPro" id="IPR008969">
    <property type="entry name" value="CarboxyPept-like_regulatory"/>
</dbReference>
<feature type="chain" id="PRO_5046166072" description="Carboxypeptidase-like protein" evidence="1">
    <location>
        <begin position="19"/>
        <end position="321"/>
    </location>
</feature>
<gene>
    <name evidence="2" type="ORF">ACFSYC_04495</name>
</gene>
<organism evidence="2 3">
    <name type="scientific">Mucilaginibacter antarcticus</name>
    <dbReference type="NCBI Taxonomy" id="1855725"/>
    <lineage>
        <taxon>Bacteria</taxon>
        <taxon>Pseudomonadati</taxon>
        <taxon>Bacteroidota</taxon>
        <taxon>Sphingobacteriia</taxon>
        <taxon>Sphingobacteriales</taxon>
        <taxon>Sphingobacteriaceae</taxon>
        <taxon>Mucilaginibacter</taxon>
    </lineage>
</organism>
<dbReference type="SUPFAM" id="SSF49464">
    <property type="entry name" value="Carboxypeptidase regulatory domain-like"/>
    <property type="match status" value="1"/>
</dbReference>
<keyword evidence="3" id="KW-1185">Reference proteome</keyword>
<dbReference type="RefSeq" id="WP_377123965.1">
    <property type="nucleotide sequence ID" value="NZ_JBHUON010000003.1"/>
</dbReference>
<dbReference type="EMBL" id="JBHUON010000003">
    <property type="protein sequence ID" value="MFD2863939.1"/>
    <property type="molecule type" value="Genomic_DNA"/>
</dbReference>
<name>A0ABW5XNH2_9SPHI</name>
<evidence type="ECO:0000256" key="1">
    <source>
        <dbReference type="SAM" id="SignalP"/>
    </source>
</evidence>